<accession>A0A4Y2CH66</accession>
<keyword evidence="3" id="KW-1185">Reference proteome</keyword>
<gene>
    <name evidence="2" type="ORF">AVEN_95420_1</name>
</gene>
<comment type="caution">
    <text evidence="2">The sequence shown here is derived from an EMBL/GenBank/DDBJ whole genome shotgun (WGS) entry which is preliminary data.</text>
</comment>
<evidence type="ECO:0000313" key="2">
    <source>
        <dbReference type="EMBL" id="GBM03529.1"/>
    </source>
</evidence>
<evidence type="ECO:0000256" key="1">
    <source>
        <dbReference type="SAM" id="MobiDB-lite"/>
    </source>
</evidence>
<dbReference type="AlphaFoldDB" id="A0A4Y2CH66"/>
<dbReference type="EMBL" id="BGPR01000192">
    <property type="protein sequence ID" value="GBM03529.1"/>
    <property type="molecule type" value="Genomic_DNA"/>
</dbReference>
<sequence>MVWEGQVKANHAICPKLVFFPAHFNRKIQARHSLEASKCAGGRGESKDRYRRSSIPTTPPPTQRISDLLPSKRGDNLFKSFDVPSSLVRGLKWELAHEALEFDFVGIPTFPSRYAIFHQF</sequence>
<dbReference type="Proteomes" id="UP000499080">
    <property type="component" value="Unassembled WGS sequence"/>
</dbReference>
<name>A0A4Y2CH66_ARAVE</name>
<reference evidence="2 3" key="1">
    <citation type="journal article" date="2019" name="Sci. Rep.">
        <title>Orb-weaving spider Araneus ventricosus genome elucidates the spidroin gene catalogue.</title>
        <authorList>
            <person name="Kono N."/>
            <person name="Nakamura H."/>
            <person name="Ohtoshi R."/>
            <person name="Moran D.A.P."/>
            <person name="Shinohara A."/>
            <person name="Yoshida Y."/>
            <person name="Fujiwara M."/>
            <person name="Mori M."/>
            <person name="Tomita M."/>
            <person name="Arakawa K."/>
        </authorList>
    </citation>
    <scope>NUCLEOTIDE SEQUENCE [LARGE SCALE GENOMIC DNA]</scope>
</reference>
<protein>
    <submittedName>
        <fullName evidence="2">Uncharacterized protein</fullName>
    </submittedName>
</protein>
<organism evidence="2 3">
    <name type="scientific">Araneus ventricosus</name>
    <name type="common">Orbweaver spider</name>
    <name type="synonym">Epeira ventricosa</name>
    <dbReference type="NCBI Taxonomy" id="182803"/>
    <lineage>
        <taxon>Eukaryota</taxon>
        <taxon>Metazoa</taxon>
        <taxon>Ecdysozoa</taxon>
        <taxon>Arthropoda</taxon>
        <taxon>Chelicerata</taxon>
        <taxon>Arachnida</taxon>
        <taxon>Araneae</taxon>
        <taxon>Araneomorphae</taxon>
        <taxon>Entelegynae</taxon>
        <taxon>Araneoidea</taxon>
        <taxon>Araneidae</taxon>
        <taxon>Araneus</taxon>
    </lineage>
</organism>
<evidence type="ECO:0000313" key="3">
    <source>
        <dbReference type="Proteomes" id="UP000499080"/>
    </source>
</evidence>
<proteinExistence type="predicted"/>
<feature type="region of interest" description="Disordered" evidence="1">
    <location>
        <begin position="35"/>
        <end position="74"/>
    </location>
</feature>